<dbReference type="InterPro" id="IPR005303">
    <property type="entry name" value="MOCOS_middle"/>
</dbReference>
<dbReference type="PANTHER" id="PTHR14237:SF19">
    <property type="entry name" value="MITOCHONDRIAL AMIDOXIME REDUCING COMPONENT 1"/>
    <property type="match status" value="1"/>
</dbReference>
<dbReference type="Pfam" id="PF03473">
    <property type="entry name" value="MOSC"/>
    <property type="match status" value="1"/>
</dbReference>
<protein>
    <recommendedName>
        <fullName evidence="1">MOSC domain-containing protein</fullName>
    </recommendedName>
</protein>
<dbReference type="PROSITE" id="PS51340">
    <property type="entry name" value="MOSC"/>
    <property type="match status" value="1"/>
</dbReference>
<dbReference type="Proteomes" id="UP000199663">
    <property type="component" value="Unassembled WGS sequence"/>
</dbReference>
<feature type="domain" description="MOSC" evidence="1">
    <location>
        <begin position="100"/>
        <end position="264"/>
    </location>
</feature>
<dbReference type="EMBL" id="FNQC01000006">
    <property type="protein sequence ID" value="SDZ11661.1"/>
    <property type="molecule type" value="Genomic_DNA"/>
</dbReference>
<keyword evidence="3" id="KW-1185">Reference proteome</keyword>
<dbReference type="Pfam" id="PF03476">
    <property type="entry name" value="MOSC_N"/>
    <property type="match status" value="1"/>
</dbReference>
<evidence type="ECO:0000313" key="3">
    <source>
        <dbReference type="Proteomes" id="UP000199663"/>
    </source>
</evidence>
<dbReference type="PANTHER" id="PTHR14237">
    <property type="entry name" value="MOLYBDOPTERIN COFACTOR SULFURASE MOSC"/>
    <property type="match status" value="1"/>
</dbReference>
<reference evidence="2 3" key="1">
    <citation type="submission" date="2016-10" db="EMBL/GenBank/DDBJ databases">
        <authorList>
            <person name="Varghese N."/>
            <person name="Submissions S."/>
        </authorList>
    </citation>
    <scope>NUCLEOTIDE SEQUENCE [LARGE SCALE GENOMIC DNA]</scope>
    <source>
        <strain evidence="2 3">DSM 17997</strain>
    </source>
</reference>
<gene>
    <name evidence="2" type="ORF">SAMN05444412_10641</name>
</gene>
<dbReference type="SUPFAM" id="SSF50800">
    <property type="entry name" value="PK beta-barrel domain-like"/>
    <property type="match status" value="1"/>
</dbReference>
<accession>A0A1H3QEU2</accession>
<name>A0A1H3QEU2_9BACT</name>
<proteinExistence type="predicted"/>
<dbReference type="InterPro" id="IPR005302">
    <property type="entry name" value="MoCF_Sase_C"/>
</dbReference>
<evidence type="ECO:0000313" key="2">
    <source>
        <dbReference type="EMBL" id="SDZ11661.1"/>
    </source>
</evidence>
<dbReference type="RefSeq" id="WP_019597554.1">
    <property type="nucleotide sequence ID" value="NZ_FNQC01000006.1"/>
</dbReference>
<dbReference type="SUPFAM" id="SSF141673">
    <property type="entry name" value="MOSC N-terminal domain-like"/>
    <property type="match status" value="1"/>
</dbReference>
<dbReference type="InterPro" id="IPR011037">
    <property type="entry name" value="Pyrv_Knase-like_insert_dom_sf"/>
</dbReference>
<evidence type="ECO:0000259" key="1">
    <source>
        <dbReference type="PROSITE" id="PS51340"/>
    </source>
</evidence>
<comment type="caution">
    <text evidence="2">The sequence shown here is derived from an EMBL/GenBank/DDBJ whole genome shotgun (WGS) entry which is preliminary data.</text>
</comment>
<organism evidence="2 3">
    <name type="scientific">Rhodonellum ikkaensis</name>
    <dbReference type="NCBI Taxonomy" id="336829"/>
    <lineage>
        <taxon>Bacteria</taxon>
        <taxon>Pseudomonadati</taxon>
        <taxon>Bacteroidota</taxon>
        <taxon>Cytophagia</taxon>
        <taxon>Cytophagales</taxon>
        <taxon>Cytophagaceae</taxon>
        <taxon>Rhodonellum</taxon>
    </lineage>
</organism>
<sequence length="264" mass="30086">MFLKDIYIYPIKSLGGIRLESAMLEEKGFQYDRRWMLVDENGLFCSQRTLPQMALLQVQLEANGLLVNVKTDPNQKIHIPFENSNEEEIRVEIWEDQVVAQVLDAAINEWFSGQLRTKCRLVVMNNKANRRLKPKYAVHNEEVSFADGMPYLIIGQSSLDDLNEKLDIPVPMDRFRPNLVFSGGEAFLEDGWDKIRIGEATFKITKPCARCVMTTIDQNSGIKNKEPLKTLSKYRTVGNNVMFGQNMLLLGGEKVQIGDLITAI</sequence>